<keyword evidence="1" id="KW-1133">Transmembrane helix</keyword>
<dbReference type="AlphaFoldDB" id="A0AAW2FST1"/>
<evidence type="ECO:0000313" key="3">
    <source>
        <dbReference type="Proteomes" id="UP001430953"/>
    </source>
</evidence>
<evidence type="ECO:0000256" key="1">
    <source>
        <dbReference type="SAM" id="Phobius"/>
    </source>
</evidence>
<dbReference type="EMBL" id="JADYXP020000008">
    <property type="protein sequence ID" value="KAL0118189.1"/>
    <property type="molecule type" value="Genomic_DNA"/>
</dbReference>
<organism evidence="2 3">
    <name type="scientific">Cardiocondyla obscurior</name>
    <dbReference type="NCBI Taxonomy" id="286306"/>
    <lineage>
        <taxon>Eukaryota</taxon>
        <taxon>Metazoa</taxon>
        <taxon>Ecdysozoa</taxon>
        <taxon>Arthropoda</taxon>
        <taxon>Hexapoda</taxon>
        <taxon>Insecta</taxon>
        <taxon>Pterygota</taxon>
        <taxon>Neoptera</taxon>
        <taxon>Endopterygota</taxon>
        <taxon>Hymenoptera</taxon>
        <taxon>Apocrita</taxon>
        <taxon>Aculeata</taxon>
        <taxon>Formicoidea</taxon>
        <taxon>Formicidae</taxon>
        <taxon>Myrmicinae</taxon>
        <taxon>Cardiocondyla</taxon>
    </lineage>
</organism>
<dbReference type="Proteomes" id="UP001430953">
    <property type="component" value="Unassembled WGS sequence"/>
</dbReference>
<evidence type="ECO:0000313" key="2">
    <source>
        <dbReference type="EMBL" id="KAL0118189.1"/>
    </source>
</evidence>
<name>A0AAW2FST1_9HYME</name>
<gene>
    <name evidence="2" type="ORF">PUN28_009096</name>
</gene>
<keyword evidence="1" id="KW-0812">Transmembrane</keyword>
<accession>A0AAW2FST1</accession>
<keyword evidence="1" id="KW-0472">Membrane</keyword>
<keyword evidence="3" id="KW-1185">Reference proteome</keyword>
<sequence length="109" mass="13132">MIDDPTDETHRKPRQLRNTPLQKYVRLTSFFLTLCYAGAMYIGYRRHINDPEVVKEFEDCRSQLTEQQRYMIEEFDVFQYLRGTIQNLFNRQKVEVKAETESNDMQTNV</sequence>
<proteinExistence type="predicted"/>
<comment type="caution">
    <text evidence="2">The sequence shown here is derived from an EMBL/GenBank/DDBJ whole genome shotgun (WGS) entry which is preliminary data.</text>
</comment>
<protein>
    <submittedName>
        <fullName evidence="2">Uncharacterized protein</fullName>
    </submittedName>
</protein>
<reference evidence="2 3" key="1">
    <citation type="submission" date="2023-03" db="EMBL/GenBank/DDBJ databases">
        <title>High recombination rates correlate with genetic variation in Cardiocondyla obscurior ants.</title>
        <authorList>
            <person name="Errbii M."/>
        </authorList>
    </citation>
    <scope>NUCLEOTIDE SEQUENCE [LARGE SCALE GENOMIC DNA]</scope>
    <source>
        <strain evidence="2">Alpha-2009</strain>
        <tissue evidence="2">Whole body</tissue>
    </source>
</reference>
<feature type="transmembrane region" description="Helical" evidence="1">
    <location>
        <begin position="24"/>
        <end position="44"/>
    </location>
</feature>